<sequence>MEISSALNKSNHQAAWLDKSHPNYNRWERARKLSVERGRIVKTLLEKYRTITNKNILDIGSGEGGTSSVFSENNFVISVDLSLLRLQRQKANFQIKNSVNSNALKLPFSDSSFDIIILQDVIEHLSDSENFLYEIKRVLKSNGIIYLSTPNKFSIINILSDPHWGLPLVAVFKRETIRNIFLKYFRKSELNRKDLAELISLNKILKMFSDEFEIRLQTKKVVENLFSNSDGIVWSNFHLSLIRALKKFSLDKFIIKIANDNLGMINKFFTPTFYLVMKRKSV</sequence>
<dbReference type="PANTHER" id="PTHR43861">
    <property type="entry name" value="TRANS-ACONITATE 2-METHYLTRANSFERASE-RELATED"/>
    <property type="match status" value="1"/>
</dbReference>
<reference evidence="2" key="1">
    <citation type="journal article" date="2020" name="mSystems">
        <title>Genome- and Community-Level Interaction Insights into Carbon Utilization and Element Cycling Functions of Hydrothermarchaeota in Hydrothermal Sediment.</title>
        <authorList>
            <person name="Zhou Z."/>
            <person name="Liu Y."/>
            <person name="Xu W."/>
            <person name="Pan J."/>
            <person name="Luo Z.H."/>
            <person name="Li M."/>
        </authorList>
    </citation>
    <scope>NUCLEOTIDE SEQUENCE [LARGE SCALE GENOMIC DNA]</scope>
    <source>
        <strain evidence="2">SpSt-500</strain>
    </source>
</reference>
<evidence type="ECO:0000313" key="2">
    <source>
        <dbReference type="EMBL" id="HGT46462.1"/>
    </source>
</evidence>
<dbReference type="CDD" id="cd02440">
    <property type="entry name" value="AdoMet_MTases"/>
    <property type="match status" value="1"/>
</dbReference>
<dbReference type="GO" id="GO:0032259">
    <property type="term" value="P:methylation"/>
    <property type="evidence" value="ECO:0007669"/>
    <property type="project" value="UniProtKB-KW"/>
</dbReference>
<keyword evidence="2" id="KW-0489">Methyltransferase</keyword>
<dbReference type="GO" id="GO:0008757">
    <property type="term" value="F:S-adenosylmethionine-dependent methyltransferase activity"/>
    <property type="evidence" value="ECO:0007669"/>
    <property type="project" value="InterPro"/>
</dbReference>
<feature type="domain" description="Methyltransferase type 11" evidence="1">
    <location>
        <begin position="57"/>
        <end position="146"/>
    </location>
</feature>
<dbReference type="Pfam" id="PF08241">
    <property type="entry name" value="Methyltransf_11"/>
    <property type="match status" value="1"/>
</dbReference>
<dbReference type="EMBL" id="DSVI01000003">
    <property type="protein sequence ID" value="HGT46462.1"/>
    <property type="molecule type" value="Genomic_DNA"/>
</dbReference>
<name>A0A832DLW3_9BACT</name>
<dbReference type="InterPro" id="IPR029063">
    <property type="entry name" value="SAM-dependent_MTases_sf"/>
</dbReference>
<protein>
    <submittedName>
        <fullName evidence="2">Class I SAM-dependent methyltransferase</fullName>
    </submittedName>
</protein>
<proteinExistence type="predicted"/>
<dbReference type="InterPro" id="IPR013216">
    <property type="entry name" value="Methyltransf_11"/>
</dbReference>
<organism evidence="2">
    <name type="scientific">Ignavibacterium album</name>
    <dbReference type="NCBI Taxonomy" id="591197"/>
    <lineage>
        <taxon>Bacteria</taxon>
        <taxon>Pseudomonadati</taxon>
        <taxon>Ignavibacteriota</taxon>
        <taxon>Ignavibacteria</taxon>
        <taxon>Ignavibacteriales</taxon>
        <taxon>Ignavibacteriaceae</taxon>
        <taxon>Ignavibacterium</taxon>
    </lineage>
</organism>
<dbReference type="SUPFAM" id="SSF53335">
    <property type="entry name" value="S-adenosyl-L-methionine-dependent methyltransferases"/>
    <property type="match status" value="1"/>
</dbReference>
<dbReference type="AlphaFoldDB" id="A0A832DLW3"/>
<comment type="caution">
    <text evidence="2">The sequence shown here is derived from an EMBL/GenBank/DDBJ whole genome shotgun (WGS) entry which is preliminary data.</text>
</comment>
<evidence type="ECO:0000259" key="1">
    <source>
        <dbReference type="Pfam" id="PF08241"/>
    </source>
</evidence>
<accession>A0A832DLW3</accession>
<keyword evidence="2" id="KW-0808">Transferase</keyword>
<gene>
    <name evidence="2" type="ORF">ENS56_00305</name>
</gene>
<dbReference type="Gene3D" id="3.40.50.150">
    <property type="entry name" value="Vaccinia Virus protein VP39"/>
    <property type="match status" value="1"/>
</dbReference>